<dbReference type="AlphaFoldDB" id="A0A2I0AKN0"/>
<organism evidence="1 2">
    <name type="scientific">Apostasia shenzhenica</name>
    <dbReference type="NCBI Taxonomy" id="1088818"/>
    <lineage>
        <taxon>Eukaryota</taxon>
        <taxon>Viridiplantae</taxon>
        <taxon>Streptophyta</taxon>
        <taxon>Embryophyta</taxon>
        <taxon>Tracheophyta</taxon>
        <taxon>Spermatophyta</taxon>
        <taxon>Magnoliopsida</taxon>
        <taxon>Liliopsida</taxon>
        <taxon>Asparagales</taxon>
        <taxon>Orchidaceae</taxon>
        <taxon>Apostasioideae</taxon>
        <taxon>Apostasia</taxon>
    </lineage>
</organism>
<name>A0A2I0AKN0_9ASPA</name>
<dbReference type="Proteomes" id="UP000236161">
    <property type="component" value="Unassembled WGS sequence"/>
</dbReference>
<evidence type="ECO:0000313" key="1">
    <source>
        <dbReference type="EMBL" id="PKA56123.1"/>
    </source>
</evidence>
<accession>A0A2I0AKN0</accession>
<proteinExistence type="predicted"/>
<protein>
    <submittedName>
        <fullName evidence="1">Uncharacterized protein</fullName>
    </submittedName>
</protein>
<evidence type="ECO:0000313" key="2">
    <source>
        <dbReference type="Proteomes" id="UP000236161"/>
    </source>
</evidence>
<keyword evidence="2" id="KW-1185">Reference proteome</keyword>
<reference evidence="1 2" key="1">
    <citation type="journal article" date="2017" name="Nature">
        <title>The Apostasia genome and the evolution of orchids.</title>
        <authorList>
            <person name="Zhang G.Q."/>
            <person name="Liu K.W."/>
            <person name="Li Z."/>
            <person name="Lohaus R."/>
            <person name="Hsiao Y.Y."/>
            <person name="Niu S.C."/>
            <person name="Wang J.Y."/>
            <person name="Lin Y.C."/>
            <person name="Xu Q."/>
            <person name="Chen L.J."/>
            <person name="Yoshida K."/>
            <person name="Fujiwara S."/>
            <person name="Wang Z.W."/>
            <person name="Zhang Y.Q."/>
            <person name="Mitsuda N."/>
            <person name="Wang M."/>
            <person name="Liu G.H."/>
            <person name="Pecoraro L."/>
            <person name="Huang H.X."/>
            <person name="Xiao X.J."/>
            <person name="Lin M."/>
            <person name="Wu X.Y."/>
            <person name="Wu W.L."/>
            <person name="Chen Y.Y."/>
            <person name="Chang S.B."/>
            <person name="Sakamoto S."/>
            <person name="Ohme-Takagi M."/>
            <person name="Yagi M."/>
            <person name="Zeng S.J."/>
            <person name="Shen C.Y."/>
            <person name="Yeh C.M."/>
            <person name="Luo Y.B."/>
            <person name="Tsai W.C."/>
            <person name="Van de Peer Y."/>
            <person name="Liu Z.J."/>
        </authorList>
    </citation>
    <scope>NUCLEOTIDE SEQUENCE [LARGE SCALE GENOMIC DNA]</scope>
    <source>
        <strain evidence="2">cv. Shenzhen</strain>
        <tissue evidence="1">Stem</tissue>
    </source>
</reference>
<gene>
    <name evidence="1" type="ORF">AXF42_Ash015608</name>
</gene>
<sequence>MELCLVPFTILTEELFNGGGRRFNSIDEGRPPHKRVGINPSILHNPGIASVANLPHGVLHGCCSSQTNKLPCSRISPFGREDTFSVPVLSLEASNPKSVHLHVYICFTFLISFYAKYEINFDNYK</sequence>
<dbReference type="EMBL" id="KZ451975">
    <property type="protein sequence ID" value="PKA56123.1"/>
    <property type="molecule type" value="Genomic_DNA"/>
</dbReference>